<evidence type="ECO:0000256" key="1">
    <source>
        <dbReference type="ARBA" id="ARBA00022801"/>
    </source>
</evidence>
<keyword evidence="1 2" id="KW-0378">Hydrolase</keyword>
<evidence type="ECO:0000313" key="2">
    <source>
        <dbReference type="EMBL" id="CBI02579.1"/>
    </source>
</evidence>
<sequence length="454" mass="51562">MVRRFVALVLLSALAGCGFFSPERAFVAQARTHIKHVVIIVQENRSFDNLFHDYPGADTVDYGYAHDGTKVKLKPVPLNVQYDIGNGMRAFRLAYDHGKMDGFDLRKIGPRPGLKVPLPDLQYPEYAYVPHDETKPYFAMAHQYVLADHMFQSNIDQSFVAHLYLIAGQAAHSVDLPNGYPWGCDAPVGTTVGILDNHRTIIDREPPCFKLKTLGNELSAKHDSWRYYAPHIDKPSMWSRYETWIDRHHHPRHAPDFGQNWSSYDAVSNVRYSKLWKRHVVSPPSRFIGDVREGKLADVSWVIPDWKNSDHSLSRSITGPSWVSALVNTIGESKYWKDTAILITWDDSGGWYDHVPPPQLDFDGLGFRVPLLVISPYSKRGYVSHEQYEFGSILRFTESIFGLGHLAASDRRANNLRDAFDFSQPPRTFSPIPAPYPIGYILRQKASGIPPDDN</sequence>
<dbReference type="PANTHER" id="PTHR31956:SF1">
    <property type="entry name" value="NON-SPECIFIC PHOSPHOLIPASE C1"/>
    <property type="match status" value="1"/>
</dbReference>
<protein>
    <submittedName>
        <fullName evidence="2">Putative Phospholipase C</fullName>
        <ecNumber evidence="2">3.1.4.3</ecNumber>
    </submittedName>
</protein>
<comment type="caution">
    <text evidence="2">The sequence shown here is derived from an EMBL/GenBank/DDBJ whole genome shotgun (WGS) entry which is preliminary data.</text>
</comment>
<dbReference type="AlphaFoldDB" id="E6Q5V8"/>
<dbReference type="EC" id="3.1.4.3" evidence="2"/>
<dbReference type="InterPro" id="IPR017850">
    <property type="entry name" value="Alkaline_phosphatase_core_sf"/>
</dbReference>
<dbReference type="PANTHER" id="PTHR31956">
    <property type="entry name" value="NON-SPECIFIC PHOSPHOLIPASE C4-RELATED"/>
    <property type="match status" value="1"/>
</dbReference>
<accession>E6Q5V8</accession>
<organism evidence="2">
    <name type="scientific">mine drainage metagenome</name>
    <dbReference type="NCBI Taxonomy" id="410659"/>
    <lineage>
        <taxon>unclassified sequences</taxon>
        <taxon>metagenomes</taxon>
        <taxon>ecological metagenomes</taxon>
    </lineage>
</organism>
<name>E6Q5V8_9ZZZZ</name>
<proteinExistence type="predicted"/>
<dbReference type="EMBL" id="CABO01000039">
    <property type="protein sequence ID" value="CBI02579.1"/>
    <property type="molecule type" value="Genomic_DNA"/>
</dbReference>
<dbReference type="Gene3D" id="3.40.720.10">
    <property type="entry name" value="Alkaline Phosphatase, subunit A"/>
    <property type="match status" value="2"/>
</dbReference>
<dbReference type="Pfam" id="PF04185">
    <property type="entry name" value="Phosphoesterase"/>
    <property type="match status" value="1"/>
</dbReference>
<gene>
    <name evidence="2" type="ORF">CARN4_2427</name>
</gene>
<dbReference type="PROSITE" id="PS51257">
    <property type="entry name" value="PROKAR_LIPOPROTEIN"/>
    <property type="match status" value="1"/>
</dbReference>
<dbReference type="GO" id="GO:0034480">
    <property type="term" value="F:phosphatidylcholine phospholipase C activity"/>
    <property type="evidence" value="ECO:0007669"/>
    <property type="project" value="UniProtKB-EC"/>
</dbReference>
<reference evidence="2" key="1">
    <citation type="submission" date="2009-10" db="EMBL/GenBank/DDBJ databases">
        <title>Diversity of trophic interactions inside an arsenic-rich microbial ecosystem.</title>
        <authorList>
            <person name="Bertin P.N."/>
            <person name="Heinrich-Salmeron A."/>
            <person name="Pelletier E."/>
            <person name="Goulhen-Chollet F."/>
            <person name="Arsene-Ploetze F."/>
            <person name="Gallien S."/>
            <person name="Calteau A."/>
            <person name="Vallenet D."/>
            <person name="Casiot C."/>
            <person name="Chane-Woon-Ming B."/>
            <person name="Giloteaux L."/>
            <person name="Barakat M."/>
            <person name="Bonnefoy V."/>
            <person name="Bruneel O."/>
            <person name="Chandler M."/>
            <person name="Cleiss J."/>
            <person name="Duran R."/>
            <person name="Elbaz-Poulichet F."/>
            <person name="Fonknechten N."/>
            <person name="Lauga B."/>
            <person name="Mornico D."/>
            <person name="Ortet P."/>
            <person name="Schaeffer C."/>
            <person name="Siguier P."/>
            <person name="Alexander Thil Smith A."/>
            <person name="Van Dorsselaer A."/>
            <person name="Weissenbach J."/>
            <person name="Medigue C."/>
            <person name="Le Paslier D."/>
        </authorList>
    </citation>
    <scope>NUCLEOTIDE SEQUENCE</scope>
</reference>
<dbReference type="InterPro" id="IPR007312">
    <property type="entry name" value="Phosphoesterase"/>
</dbReference>